<dbReference type="EMBL" id="CP005957">
    <property type="protein sequence ID" value="AGL62590.1"/>
    <property type="molecule type" value="Genomic_DNA"/>
</dbReference>
<dbReference type="Pfam" id="PF00462">
    <property type="entry name" value="Glutaredoxin"/>
    <property type="match status" value="1"/>
</dbReference>
<evidence type="ECO:0000259" key="1">
    <source>
        <dbReference type="Pfam" id="PF00462"/>
    </source>
</evidence>
<dbReference type="GO" id="GO:0045454">
    <property type="term" value="P:cell redox homeostasis"/>
    <property type="evidence" value="ECO:0007669"/>
    <property type="project" value="TreeGrafter"/>
</dbReference>
<dbReference type="PANTHER" id="PTHR34386">
    <property type="entry name" value="GLUTAREDOXIN"/>
    <property type="match status" value="1"/>
</dbReference>
<proteinExistence type="predicted"/>
<reference evidence="2 3" key="1">
    <citation type="journal article" date="2013" name="Nat. Biotechnol.">
        <title>Genome sequences of rare, uncultured bacteria obtained by differential coverage binning of multiple metagenomes.</title>
        <authorList>
            <person name="Albertsen M."/>
            <person name="Hugenholtz P."/>
            <person name="Skarshewski A."/>
            <person name="Nielsen K.L."/>
            <person name="Tyson G.W."/>
            <person name="Nielsen P.H."/>
        </authorList>
    </citation>
    <scope>NUCLEOTIDE SEQUENCE [LARGE SCALE GENOMIC DNA]</scope>
    <source>
        <strain evidence="2">TM71</strain>
    </source>
</reference>
<dbReference type="HOGENOM" id="CLU_026126_9_3_0"/>
<dbReference type="PROSITE" id="PS51354">
    <property type="entry name" value="GLUTAREDOXIN_2"/>
    <property type="match status" value="1"/>
</dbReference>
<dbReference type="InterPro" id="IPR036249">
    <property type="entry name" value="Thioredoxin-like_sf"/>
</dbReference>
<dbReference type="RefSeq" id="WP_015642040.1">
    <property type="nucleotide sequence ID" value="NC_021219.1"/>
</dbReference>
<dbReference type="AlphaFoldDB" id="R4PWE4"/>
<sequence length="90" mass="9890">MSQQPTDASVIVYSTPWCAFCKTEKQYLDHLGVSYVSKDVEEDPAAMDELMAKNGGSYSGVPVTDIDGVIITGFDRKRIDETLKAKNLIS</sequence>
<dbReference type="KEGG" id="saal:L336_0888"/>
<dbReference type="STRING" id="1332188.L336_0888"/>
<dbReference type="InterPro" id="IPR002109">
    <property type="entry name" value="Glutaredoxin"/>
</dbReference>
<protein>
    <submittedName>
        <fullName evidence="2">Glutaredoxin</fullName>
    </submittedName>
</protein>
<evidence type="ECO:0000313" key="3">
    <source>
        <dbReference type="Proteomes" id="UP000013893"/>
    </source>
</evidence>
<feature type="domain" description="Glutaredoxin" evidence="1">
    <location>
        <begin position="10"/>
        <end position="71"/>
    </location>
</feature>
<keyword evidence="3" id="KW-1185">Reference proteome</keyword>
<dbReference type="CDD" id="cd02976">
    <property type="entry name" value="NrdH"/>
    <property type="match status" value="1"/>
</dbReference>
<accession>R4PWE4</accession>
<dbReference type="PANTHER" id="PTHR34386:SF1">
    <property type="entry name" value="GLUTAREDOXIN-LIKE PROTEIN NRDH"/>
    <property type="match status" value="1"/>
</dbReference>
<dbReference type="Gene3D" id="3.40.30.10">
    <property type="entry name" value="Glutaredoxin"/>
    <property type="match status" value="1"/>
</dbReference>
<gene>
    <name evidence="2" type="ORF">L336_0888</name>
</gene>
<evidence type="ECO:0000313" key="2">
    <source>
        <dbReference type="EMBL" id="AGL62590.1"/>
    </source>
</evidence>
<dbReference type="Proteomes" id="UP000013893">
    <property type="component" value="Chromosome"/>
</dbReference>
<dbReference type="GO" id="GO:0009055">
    <property type="term" value="F:electron transfer activity"/>
    <property type="evidence" value="ECO:0007669"/>
    <property type="project" value="TreeGrafter"/>
</dbReference>
<name>R4PWE4_9BACT</name>
<dbReference type="InterPro" id="IPR051548">
    <property type="entry name" value="Grx-like_ET"/>
</dbReference>
<dbReference type="SUPFAM" id="SSF52833">
    <property type="entry name" value="Thioredoxin-like"/>
    <property type="match status" value="1"/>
</dbReference>
<organism evidence="2 3">
    <name type="scientific">Candidatus Saccharimonas aalborgensis</name>
    <dbReference type="NCBI Taxonomy" id="1332188"/>
    <lineage>
        <taxon>Bacteria</taxon>
        <taxon>Candidatus Saccharimonadota</taxon>
        <taxon>Candidatus Saccharimonadia</taxon>
        <taxon>Candidatus Saccharimonadales</taxon>
        <taxon>Candidatus Saccharimonadaceae</taxon>
        <taxon>Candidatus Saccharimonas</taxon>
    </lineage>
</organism>
<dbReference type="OrthoDB" id="9795531at2"/>